<comment type="subcellular location">
    <subcellularLocation>
        <location evidence="1">Membrane</location>
    </subcellularLocation>
</comment>
<dbReference type="Pfam" id="PF07714">
    <property type="entry name" value="PK_Tyr_Ser-Thr"/>
    <property type="match status" value="1"/>
</dbReference>
<evidence type="ECO:0000259" key="12">
    <source>
        <dbReference type="PROSITE" id="PS50011"/>
    </source>
</evidence>
<keyword evidence="4 11" id="KW-0732">Signal</keyword>
<evidence type="ECO:0000313" key="13">
    <source>
        <dbReference type="EMBL" id="KAK9923926.1"/>
    </source>
</evidence>
<dbReference type="GO" id="GO:0004672">
    <property type="term" value="F:protein kinase activity"/>
    <property type="evidence" value="ECO:0007669"/>
    <property type="project" value="InterPro"/>
</dbReference>
<dbReference type="Proteomes" id="UP001457282">
    <property type="component" value="Unassembled WGS sequence"/>
</dbReference>
<dbReference type="InterPro" id="IPR000719">
    <property type="entry name" value="Prot_kinase_dom"/>
</dbReference>
<feature type="domain" description="Protein kinase" evidence="12">
    <location>
        <begin position="398"/>
        <end position="669"/>
    </location>
</feature>
<dbReference type="PROSITE" id="PS50011">
    <property type="entry name" value="PROTEIN_KINASE_DOM"/>
    <property type="match status" value="1"/>
</dbReference>
<feature type="transmembrane region" description="Helical" evidence="10">
    <location>
        <begin position="270"/>
        <end position="294"/>
    </location>
</feature>
<feature type="region of interest" description="Disordered" evidence="9">
    <location>
        <begin position="680"/>
        <end position="706"/>
    </location>
</feature>
<keyword evidence="5" id="KW-0677">Repeat</keyword>
<reference evidence="13 14" key="1">
    <citation type="journal article" date="2023" name="G3 (Bethesda)">
        <title>A chromosome-length genome assembly and annotation of blackberry (Rubus argutus, cv. 'Hillquist').</title>
        <authorList>
            <person name="Bruna T."/>
            <person name="Aryal R."/>
            <person name="Dudchenko O."/>
            <person name="Sargent D.J."/>
            <person name="Mead D."/>
            <person name="Buti M."/>
            <person name="Cavallini A."/>
            <person name="Hytonen T."/>
            <person name="Andres J."/>
            <person name="Pham M."/>
            <person name="Weisz D."/>
            <person name="Mascagni F."/>
            <person name="Usai G."/>
            <person name="Natali L."/>
            <person name="Bassil N."/>
            <person name="Fernandez G.E."/>
            <person name="Lomsadze A."/>
            <person name="Armour M."/>
            <person name="Olukolu B."/>
            <person name="Poorten T."/>
            <person name="Britton C."/>
            <person name="Davik J."/>
            <person name="Ashrafi H."/>
            <person name="Aiden E.L."/>
            <person name="Borodovsky M."/>
            <person name="Worthington M."/>
        </authorList>
    </citation>
    <scope>NUCLEOTIDE SEQUENCE [LARGE SCALE GENOMIC DNA]</scope>
    <source>
        <strain evidence="13">PI 553951</strain>
    </source>
</reference>
<dbReference type="InterPro" id="IPR032675">
    <property type="entry name" value="LRR_dom_sf"/>
</dbReference>
<evidence type="ECO:0000256" key="2">
    <source>
        <dbReference type="ARBA" id="ARBA00022614"/>
    </source>
</evidence>
<keyword evidence="14" id="KW-1185">Reference proteome</keyword>
<dbReference type="Pfam" id="PF00560">
    <property type="entry name" value="LRR_1"/>
    <property type="match status" value="1"/>
</dbReference>
<evidence type="ECO:0000256" key="5">
    <source>
        <dbReference type="ARBA" id="ARBA00022737"/>
    </source>
</evidence>
<keyword evidence="2" id="KW-0433">Leucine-rich repeat</keyword>
<feature type="chain" id="PRO_5043889763" description="Protein kinase domain-containing protein" evidence="11">
    <location>
        <begin position="23"/>
        <end position="706"/>
    </location>
</feature>
<evidence type="ECO:0000256" key="10">
    <source>
        <dbReference type="SAM" id="Phobius"/>
    </source>
</evidence>
<dbReference type="SUPFAM" id="SSF52058">
    <property type="entry name" value="L domain-like"/>
    <property type="match status" value="1"/>
</dbReference>
<dbReference type="GO" id="GO:0005524">
    <property type="term" value="F:ATP binding"/>
    <property type="evidence" value="ECO:0007669"/>
    <property type="project" value="InterPro"/>
</dbReference>
<keyword evidence="6 10" id="KW-1133">Transmembrane helix</keyword>
<sequence>MFHNLLVLWGVLFGFFTVCVYSKTNSQDVSALNVMYNSFNSKSKLSGWKSSGGDPCGDSWKGIKCSSSAVTEINLSDLGLSGSMGYQLASLSSVTSFDLSNNKLSGDIPYQLPPNAKHIDLSNNGFTNTVPYSVSQMSDLETLNLGHNKLNGQLTDMFNKLTKLKQLDLSHNSLTGNLPQSFAKLSSLRKLYLQNNQFTGTINVLLYTPVDELNVENNRFTGWIPNDLKSINIKYGGNSWSSGPSPPSPPGVRRNRGSGSGSSGGGKSSVATGLTIAGIAFGVLFLIAILIAFFSRKKRSSNSHLLEEDRLNERKSFSMFSSRDLTKDLHSDYNDDVLVTGLKSMDSPAVIDIKPVQKSPSTGFRSLSGRLQSFARRSTSVKAVSYSLSDLQIATSNFAPARLLGQGTIGRVYKAKYENGKILVVKKIDSSLFQGAPPQEFSDIVVSISKIRHANISELVGYCAEHGHNMLIYEYFRNGSLHEFLHMSDDYSNPLTWNTRVRIALGTARAVEYLHEVCSPSVLHKNIKSSNILLDIELNPRLSDYGLATFHQRTSQNLGMGYNAPECTKPSAYTLKSDVYSFGVVMLELLTGRQPVDSSKPPAEQCLVRWATPQLHDLDALSQMVDPALRGLYPPKSVSRFADIIALCVQREPEFRPPISEVVQQLVRLVQRSTMNMREDLGLSRHSSNVSSMREDLQSSRRLTDF</sequence>
<dbReference type="SMART" id="SM00369">
    <property type="entry name" value="LRR_TYP"/>
    <property type="match status" value="4"/>
</dbReference>
<keyword evidence="7 10" id="KW-0472">Membrane</keyword>
<dbReference type="Gene3D" id="3.30.200.20">
    <property type="entry name" value="Phosphorylase Kinase, domain 1"/>
    <property type="match status" value="1"/>
</dbReference>
<dbReference type="Pfam" id="PF13855">
    <property type="entry name" value="LRR_8"/>
    <property type="match status" value="1"/>
</dbReference>
<keyword evidence="8" id="KW-0675">Receptor</keyword>
<dbReference type="FunFam" id="1.10.510.10:FF:000095">
    <property type="entry name" value="protein STRUBBELIG-RECEPTOR FAMILY 8"/>
    <property type="match status" value="1"/>
</dbReference>
<dbReference type="PRINTS" id="PR00019">
    <property type="entry name" value="LEURICHRPT"/>
</dbReference>
<protein>
    <recommendedName>
        <fullName evidence="12">Protein kinase domain-containing protein</fullName>
    </recommendedName>
</protein>
<dbReference type="SMART" id="SM00220">
    <property type="entry name" value="S_TKc"/>
    <property type="match status" value="1"/>
</dbReference>
<dbReference type="InterPro" id="IPR003591">
    <property type="entry name" value="Leu-rich_rpt_typical-subtyp"/>
</dbReference>
<accession>A0AAW1WGU8</accession>
<dbReference type="InterPro" id="IPR011009">
    <property type="entry name" value="Kinase-like_dom_sf"/>
</dbReference>
<proteinExistence type="predicted"/>
<dbReference type="EMBL" id="JBEDUW010000006">
    <property type="protein sequence ID" value="KAK9923926.1"/>
    <property type="molecule type" value="Genomic_DNA"/>
</dbReference>
<feature type="compositionally biased region" description="Basic and acidic residues" evidence="9">
    <location>
        <begin position="693"/>
        <end position="706"/>
    </location>
</feature>
<dbReference type="GO" id="GO:0016020">
    <property type="term" value="C:membrane"/>
    <property type="evidence" value="ECO:0007669"/>
    <property type="project" value="UniProtKB-SubCell"/>
</dbReference>
<feature type="signal peptide" evidence="11">
    <location>
        <begin position="1"/>
        <end position="22"/>
    </location>
</feature>
<feature type="region of interest" description="Disordered" evidence="9">
    <location>
        <begin position="239"/>
        <end position="267"/>
    </location>
</feature>
<organism evidence="13 14">
    <name type="scientific">Rubus argutus</name>
    <name type="common">Southern blackberry</name>
    <dbReference type="NCBI Taxonomy" id="59490"/>
    <lineage>
        <taxon>Eukaryota</taxon>
        <taxon>Viridiplantae</taxon>
        <taxon>Streptophyta</taxon>
        <taxon>Embryophyta</taxon>
        <taxon>Tracheophyta</taxon>
        <taxon>Spermatophyta</taxon>
        <taxon>Magnoliopsida</taxon>
        <taxon>eudicotyledons</taxon>
        <taxon>Gunneridae</taxon>
        <taxon>Pentapetalae</taxon>
        <taxon>rosids</taxon>
        <taxon>fabids</taxon>
        <taxon>Rosales</taxon>
        <taxon>Rosaceae</taxon>
        <taxon>Rosoideae</taxon>
        <taxon>Rosoideae incertae sedis</taxon>
        <taxon>Rubus</taxon>
    </lineage>
</organism>
<dbReference type="PANTHER" id="PTHR48007">
    <property type="entry name" value="LEUCINE-RICH REPEAT RECEPTOR-LIKE PROTEIN KINASE PXC1"/>
    <property type="match status" value="1"/>
</dbReference>
<dbReference type="Gene3D" id="3.80.10.10">
    <property type="entry name" value="Ribonuclease Inhibitor"/>
    <property type="match status" value="1"/>
</dbReference>
<evidence type="ECO:0000256" key="1">
    <source>
        <dbReference type="ARBA" id="ARBA00004370"/>
    </source>
</evidence>
<evidence type="ECO:0000256" key="8">
    <source>
        <dbReference type="ARBA" id="ARBA00023170"/>
    </source>
</evidence>
<gene>
    <name evidence="13" type="ORF">M0R45_032322</name>
</gene>
<dbReference type="InterPro" id="IPR046959">
    <property type="entry name" value="PRK1-6/SRF4-like"/>
</dbReference>
<name>A0AAW1WGU8_RUBAR</name>
<evidence type="ECO:0000313" key="14">
    <source>
        <dbReference type="Proteomes" id="UP001457282"/>
    </source>
</evidence>
<feature type="compositionally biased region" description="Gly residues" evidence="9">
    <location>
        <begin position="258"/>
        <end position="267"/>
    </location>
</feature>
<evidence type="ECO:0000256" key="9">
    <source>
        <dbReference type="SAM" id="MobiDB-lite"/>
    </source>
</evidence>
<comment type="caution">
    <text evidence="13">The sequence shown here is derived from an EMBL/GenBank/DDBJ whole genome shotgun (WGS) entry which is preliminary data.</text>
</comment>
<evidence type="ECO:0000256" key="4">
    <source>
        <dbReference type="ARBA" id="ARBA00022729"/>
    </source>
</evidence>
<dbReference type="Gene3D" id="1.10.510.10">
    <property type="entry name" value="Transferase(Phosphotransferase) domain 1"/>
    <property type="match status" value="1"/>
</dbReference>
<dbReference type="SUPFAM" id="SSF56112">
    <property type="entry name" value="Protein kinase-like (PK-like)"/>
    <property type="match status" value="1"/>
</dbReference>
<dbReference type="InterPro" id="IPR001611">
    <property type="entry name" value="Leu-rich_rpt"/>
</dbReference>
<dbReference type="PANTHER" id="PTHR48007:SF13">
    <property type="entry name" value="PROTEIN STRUBBELIG-RECEPTOR FAMILY 4"/>
    <property type="match status" value="1"/>
</dbReference>
<keyword evidence="3 10" id="KW-0812">Transmembrane</keyword>
<dbReference type="InterPro" id="IPR001245">
    <property type="entry name" value="Ser-Thr/Tyr_kinase_cat_dom"/>
</dbReference>
<evidence type="ECO:0000256" key="6">
    <source>
        <dbReference type="ARBA" id="ARBA00022989"/>
    </source>
</evidence>
<dbReference type="Pfam" id="PF08263">
    <property type="entry name" value="LRRNT_2"/>
    <property type="match status" value="1"/>
</dbReference>
<dbReference type="FunFam" id="3.80.10.10:FF:000062">
    <property type="entry name" value="protein STRUBBELIG-RECEPTOR FAMILY 3"/>
    <property type="match status" value="1"/>
</dbReference>
<dbReference type="FunFam" id="3.30.200.20:FF:000125">
    <property type="entry name" value="Protein STRUBBELIG-RECEPTOR FAMILY 8"/>
    <property type="match status" value="1"/>
</dbReference>
<evidence type="ECO:0000256" key="3">
    <source>
        <dbReference type="ARBA" id="ARBA00022692"/>
    </source>
</evidence>
<evidence type="ECO:0000256" key="11">
    <source>
        <dbReference type="SAM" id="SignalP"/>
    </source>
</evidence>
<dbReference type="AlphaFoldDB" id="A0AAW1WGU8"/>
<evidence type="ECO:0000256" key="7">
    <source>
        <dbReference type="ARBA" id="ARBA00023136"/>
    </source>
</evidence>
<dbReference type="InterPro" id="IPR013210">
    <property type="entry name" value="LRR_N_plant-typ"/>
</dbReference>